<proteinExistence type="inferred from homology"/>
<dbReference type="GO" id="GO:0005886">
    <property type="term" value="C:plasma membrane"/>
    <property type="evidence" value="ECO:0007669"/>
    <property type="project" value="UniProtKB-SubCell"/>
</dbReference>
<dbReference type="InterPro" id="IPR025713">
    <property type="entry name" value="MotB-like_N_dom"/>
</dbReference>
<feature type="transmembrane region" description="Helical" evidence="9">
    <location>
        <begin position="20"/>
        <end position="37"/>
    </location>
</feature>
<dbReference type="InterPro" id="IPR050330">
    <property type="entry name" value="Bact_OuterMem_StrucFunc"/>
</dbReference>
<evidence type="ECO:0000256" key="2">
    <source>
        <dbReference type="ARBA" id="ARBA00008914"/>
    </source>
</evidence>
<protein>
    <submittedName>
        <fullName evidence="11">Flagellar basal body stator protein MotB</fullName>
    </submittedName>
</protein>
<keyword evidence="3" id="KW-1003">Cell membrane</keyword>
<evidence type="ECO:0000256" key="1">
    <source>
        <dbReference type="ARBA" id="ARBA00004162"/>
    </source>
</evidence>
<keyword evidence="11" id="KW-0282">Flagellum</keyword>
<dbReference type="SUPFAM" id="SSF103088">
    <property type="entry name" value="OmpA-like"/>
    <property type="match status" value="1"/>
</dbReference>
<evidence type="ECO:0000256" key="4">
    <source>
        <dbReference type="ARBA" id="ARBA00022692"/>
    </source>
</evidence>
<sequence length="296" mass="32140">MAKKQKHEKEPNHERWLVSYADFITLLFAVFVTLYAMSQTDKKKVEEVMASMRDSFGYSQSPSSKPSVIEAGSMNIIPAVQKTPPPYKRGKVRAREEEFKSVKAALEAYLQKIGAQDKVGVSIDQRGLVVSLREAGFFDSGSATVKRSSYTLLNDVMESLSSYSNNIRVEGHTDNVPMRSAAFPSNWELSTARATNLLQYMLRQDFEPTQLSAAGYGEYHPVAENTSDEGRRKNRRVDLVLLSEASEKSEPPVNLPPIGNPVTGSTTSGAGGGEPATGIPPAANPAPAPPGTATSN</sequence>
<comment type="similarity">
    <text evidence="2">Belongs to the MotB family.</text>
</comment>
<evidence type="ECO:0000256" key="3">
    <source>
        <dbReference type="ARBA" id="ARBA00022475"/>
    </source>
</evidence>
<dbReference type="Proteomes" id="UP000556026">
    <property type="component" value="Unassembled WGS sequence"/>
</dbReference>
<dbReference type="Pfam" id="PF00691">
    <property type="entry name" value="OmpA"/>
    <property type="match status" value="1"/>
</dbReference>
<keyword evidence="11" id="KW-0969">Cilium</keyword>
<gene>
    <name evidence="11" type="primary">motB</name>
    <name evidence="11" type="ORF">GMST_13790</name>
</gene>
<organism evidence="11 12">
    <name type="scientific">Geomonas silvestris</name>
    <dbReference type="NCBI Taxonomy" id="2740184"/>
    <lineage>
        <taxon>Bacteria</taxon>
        <taxon>Pseudomonadati</taxon>
        <taxon>Thermodesulfobacteriota</taxon>
        <taxon>Desulfuromonadia</taxon>
        <taxon>Geobacterales</taxon>
        <taxon>Geobacteraceae</taxon>
        <taxon>Geomonas</taxon>
    </lineage>
</organism>
<feature type="domain" description="OmpA-like" evidence="10">
    <location>
        <begin position="125"/>
        <end position="245"/>
    </location>
</feature>
<comment type="caution">
    <text evidence="11">The sequence shown here is derived from an EMBL/GenBank/DDBJ whole genome shotgun (WGS) entry which is preliminary data.</text>
</comment>
<keyword evidence="5 9" id="KW-1133">Transmembrane helix</keyword>
<evidence type="ECO:0000313" key="11">
    <source>
        <dbReference type="EMBL" id="GFO59054.1"/>
    </source>
</evidence>
<feature type="region of interest" description="Disordered" evidence="8">
    <location>
        <begin position="243"/>
        <end position="296"/>
    </location>
</feature>
<evidence type="ECO:0000259" key="10">
    <source>
        <dbReference type="PROSITE" id="PS51123"/>
    </source>
</evidence>
<name>A0A6V8MGL0_9BACT</name>
<keyword evidence="6 7" id="KW-0472">Membrane</keyword>
<dbReference type="EMBL" id="BLXX01000003">
    <property type="protein sequence ID" value="GFO59054.1"/>
    <property type="molecule type" value="Genomic_DNA"/>
</dbReference>
<evidence type="ECO:0000256" key="6">
    <source>
        <dbReference type="ARBA" id="ARBA00023136"/>
    </source>
</evidence>
<evidence type="ECO:0000256" key="8">
    <source>
        <dbReference type="SAM" id="MobiDB-lite"/>
    </source>
</evidence>
<dbReference type="AlphaFoldDB" id="A0A6V8MGL0"/>
<dbReference type="PANTHER" id="PTHR30329:SF21">
    <property type="entry name" value="LIPOPROTEIN YIAD-RELATED"/>
    <property type="match status" value="1"/>
</dbReference>
<evidence type="ECO:0000256" key="5">
    <source>
        <dbReference type="ARBA" id="ARBA00022989"/>
    </source>
</evidence>
<dbReference type="Pfam" id="PF13677">
    <property type="entry name" value="MotB_plug"/>
    <property type="match status" value="1"/>
</dbReference>
<evidence type="ECO:0000313" key="12">
    <source>
        <dbReference type="Proteomes" id="UP000556026"/>
    </source>
</evidence>
<dbReference type="InterPro" id="IPR036737">
    <property type="entry name" value="OmpA-like_sf"/>
</dbReference>
<accession>A0A6V8MGL0</accession>
<dbReference type="InterPro" id="IPR006665">
    <property type="entry name" value="OmpA-like"/>
</dbReference>
<keyword evidence="12" id="KW-1185">Reference proteome</keyword>
<reference evidence="12" key="1">
    <citation type="submission" date="2020-06" db="EMBL/GenBank/DDBJ databases">
        <title>Draft genomic sequence of Geomonas sp. Red330.</title>
        <authorList>
            <person name="Itoh H."/>
            <person name="Zhenxing X."/>
            <person name="Ushijima N."/>
            <person name="Masuda Y."/>
            <person name="Shiratori Y."/>
            <person name="Senoo K."/>
        </authorList>
    </citation>
    <scope>NUCLEOTIDE SEQUENCE [LARGE SCALE GENOMIC DNA]</scope>
    <source>
        <strain evidence="12">Red330</strain>
    </source>
</reference>
<evidence type="ECO:0000256" key="9">
    <source>
        <dbReference type="SAM" id="Phobius"/>
    </source>
</evidence>
<dbReference type="Gene3D" id="3.30.1330.60">
    <property type="entry name" value="OmpA-like domain"/>
    <property type="match status" value="1"/>
</dbReference>
<keyword evidence="11" id="KW-0966">Cell projection</keyword>
<dbReference type="PROSITE" id="PS51123">
    <property type="entry name" value="OMPA_2"/>
    <property type="match status" value="1"/>
</dbReference>
<evidence type="ECO:0000256" key="7">
    <source>
        <dbReference type="PROSITE-ProRule" id="PRU00473"/>
    </source>
</evidence>
<dbReference type="CDD" id="cd07185">
    <property type="entry name" value="OmpA_C-like"/>
    <property type="match status" value="1"/>
</dbReference>
<comment type="subcellular location">
    <subcellularLocation>
        <location evidence="1">Cell membrane</location>
        <topology evidence="1">Single-pass membrane protein</topology>
    </subcellularLocation>
</comment>
<keyword evidence="4 9" id="KW-0812">Transmembrane</keyword>
<dbReference type="PANTHER" id="PTHR30329">
    <property type="entry name" value="STATOR ELEMENT OF FLAGELLAR MOTOR COMPLEX"/>
    <property type="match status" value="1"/>
</dbReference>